<dbReference type="InterPro" id="IPR050491">
    <property type="entry name" value="AmpC-like"/>
</dbReference>
<evidence type="ECO:0000259" key="1">
    <source>
        <dbReference type="Pfam" id="PF00144"/>
    </source>
</evidence>
<dbReference type="STRING" id="346185.AAY42_00315"/>
<dbReference type="AlphaFoldDB" id="A0A0Q0XBQ6"/>
<dbReference type="PATRIC" id="fig|1547436.3.peg.59"/>
<keyword evidence="3" id="KW-1185">Reference proteome</keyword>
<dbReference type="Gene3D" id="3.40.710.10">
    <property type="entry name" value="DD-peptidase/beta-lactamase superfamily"/>
    <property type="match status" value="1"/>
</dbReference>
<evidence type="ECO:0000313" key="2">
    <source>
        <dbReference type="EMBL" id="KQC28513.1"/>
    </source>
</evidence>
<organism evidence="2 3">
    <name type="scientific">Flagellimonas eckloniae</name>
    <dbReference type="NCBI Taxonomy" id="346185"/>
    <lineage>
        <taxon>Bacteria</taxon>
        <taxon>Pseudomonadati</taxon>
        <taxon>Bacteroidota</taxon>
        <taxon>Flavobacteriia</taxon>
        <taxon>Flavobacteriales</taxon>
        <taxon>Flavobacteriaceae</taxon>
        <taxon>Flagellimonas</taxon>
    </lineage>
</organism>
<dbReference type="SUPFAM" id="SSF56601">
    <property type="entry name" value="beta-lactamase/transpeptidase-like"/>
    <property type="match status" value="1"/>
</dbReference>
<dbReference type="Pfam" id="PF00144">
    <property type="entry name" value="Beta-lactamase"/>
    <property type="match status" value="1"/>
</dbReference>
<accession>A0A0Q0XBQ6</accession>
<protein>
    <recommendedName>
        <fullName evidence="1">Beta-lactamase-related domain-containing protein</fullName>
    </recommendedName>
</protein>
<proteinExistence type="predicted"/>
<name>A0A0Q0XBQ6_9FLAO</name>
<evidence type="ECO:0000313" key="3">
    <source>
        <dbReference type="Proteomes" id="UP000050827"/>
    </source>
</evidence>
<dbReference type="PANTHER" id="PTHR46825:SF9">
    <property type="entry name" value="BETA-LACTAMASE-RELATED DOMAIN-CONTAINING PROTEIN"/>
    <property type="match status" value="1"/>
</dbReference>
<gene>
    <name evidence="2" type="ORF">AAY42_00315</name>
</gene>
<dbReference type="Proteomes" id="UP000050827">
    <property type="component" value="Unassembled WGS sequence"/>
</dbReference>
<reference evidence="2 3" key="1">
    <citation type="submission" date="2015-04" db="EMBL/GenBank/DDBJ databases">
        <title>Complete genome of flavobacterium.</title>
        <authorList>
            <person name="Kwon Y.M."/>
            <person name="Kim S.-J."/>
        </authorList>
    </citation>
    <scope>NUCLEOTIDE SEQUENCE [LARGE SCALE GENOMIC DNA]</scope>
    <source>
        <strain evidence="2 3">DK169</strain>
    </source>
</reference>
<feature type="domain" description="Beta-lactamase-related" evidence="1">
    <location>
        <begin position="17"/>
        <end position="331"/>
    </location>
</feature>
<dbReference type="PANTHER" id="PTHR46825">
    <property type="entry name" value="D-ALANYL-D-ALANINE-CARBOXYPEPTIDASE/ENDOPEPTIDASE AMPH"/>
    <property type="match status" value="1"/>
</dbReference>
<sequence length="543" mass="62468">MAQKPLHSLDKQIENIFEEWDKPGKPGASVGIIQNGKMVYLNRFGNADLENPTPVTKDTKFKLMALRNQIVAFAVLLLESEGKLSMNDDIRKYLPEMHEFEKPIRIHHLLTHTSGLPDFIMLQRLTGMQKKAQKTREQTLKMLYNLTNKIFKSGDKADYTDAGILLASEIVAKIAQTPFKDFVTSRIFKPLGMTNTVFGDIDDTIIQNRAQIYSRNGDTYKNESLNFYTIIDFAIYSNGEDMARWMLNFSKPKIGNRTLINKMFKQTKLNNGQTVDIVPGQYMSNYKGLQKFQQHGRVYGNTTYIAHFPEQDFGIVVLGNAYDFRAKEAALKIADLFLEKEFKQAPITKINIEKKKREIIKLTDSKLKKFCGYYWNDASSYSRKIYLKDGKLFYFRSDGNESELAPIGKNTFVLTEDPERYTITFENQSGKEVMLFAVGDEYEYRNEKYAPVVYDSKQLLEFTGLFLCKNLKAVYRVEMQNGKLIASTNNNNEIIITPYKTDAFTSKISYFSNLEYKRNDNGSIIGFIVKTSNVGSQFFEKID</sequence>
<comment type="caution">
    <text evidence="2">The sequence shown here is derived from an EMBL/GenBank/DDBJ whole genome shotgun (WGS) entry which is preliminary data.</text>
</comment>
<dbReference type="InterPro" id="IPR012338">
    <property type="entry name" value="Beta-lactam/transpept-like"/>
</dbReference>
<dbReference type="EMBL" id="LCTZ01000002">
    <property type="protein sequence ID" value="KQC28513.1"/>
    <property type="molecule type" value="Genomic_DNA"/>
</dbReference>
<dbReference type="InterPro" id="IPR001466">
    <property type="entry name" value="Beta-lactam-related"/>
</dbReference>